<evidence type="ECO:0000256" key="1">
    <source>
        <dbReference type="SAM" id="MobiDB-lite"/>
    </source>
</evidence>
<protein>
    <submittedName>
        <fullName evidence="2 3">Uncharacterized protein</fullName>
    </submittedName>
</protein>
<dbReference type="EMBL" id="CM001218">
    <property type="protein sequence ID" value="KEH36673.1"/>
    <property type="molecule type" value="Genomic_DNA"/>
</dbReference>
<accession>A0A072V5P3</accession>
<name>A0A072V5P3_MEDTR</name>
<dbReference type="EnsemblPlants" id="KEH36673">
    <property type="protein sequence ID" value="KEH36673"/>
    <property type="gene ID" value="MTR_2g017975"/>
</dbReference>
<feature type="region of interest" description="Disordered" evidence="1">
    <location>
        <begin position="134"/>
        <end position="181"/>
    </location>
</feature>
<keyword evidence="4" id="KW-1185">Reference proteome</keyword>
<dbReference type="Proteomes" id="UP000002051">
    <property type="component" value="Chromosome 2"/>
</dbReference>
<proteinExistence type="predicted"/>
<organism evidence="2 4">
    <name type="scientific">Medicago truncatula</name>
    <name type="common">Barrel medic</name>
    <name type="synonym">Medicago tribuloides</name>
    <dbReference type="NCBI Taxonomy" id="3880"/>
    <lineage>
        <taxon>Eukaryota</taxon>
        <taxon>Viridiplantae</taxon>
        <taxon>Streptophyta</taxon>
        <taxon>Embryophyta</taxon>
        <taxon>Tracheophyta</taxon>
        <taxon>Spermatophyta</taxon>
        <taxon>Magnoliopsida</taxon>
        <taxon>eudicotyledons</taxon>
        <taxon>Gunneridae</taxon>
        <taxon>Pentapetalae</taxon>
        <taxon>rosids</taxon>
        <taxon>fabids</taxon>
        <taxon>Fabales</taxon>
        <taxon>Fabaceae</taxon>
        <taxon>Papilionoideae</taxon>
        <taxon>50 kb inversion clade</taxon>
        <taxon>NPAAA clade</taxon>
        <taxon>Hologalegina</taxon>
        <taxon>IRL clade</taxon>
        <taxon>Trifolieae</taxon>
        <taxon>Medicago</taxon>
    </lineage>
</organism>
<dbReference type="HOGENOM" id="CLU_1491175_0_0_1"/>
<reference evidence="2 4" key="2">
    <citation type="journal article" date="2014" name="BMC Genomics">
        <title>An improved genome release (version Mt4.0) for the model legume Medicago truncatula.</title>
        <authorList>
            <person name="Tang H."/>
            <person name="Krishnakumar V."/>
            <person name="Bidwell S."/>
            <person name="Rosen B."/>
            <person name="Chan A."/>
            <person name="Zhou S."/>
            <person name="Gentzbittel L."/>
            <person name="Childs K.L."/>
            <person name="Yandell M."/>
            <person name="Gundlach H."/>
            <person name="Mayer K.F."/>
            <person name="Schwartz D.C."/>
            <person name="Town C.D."/>
        </authorList>
    </citation>
    <scope>GENOME REANNOTATION</scope>
    <source>
        <strain evidence="2">A17</strain>
        <strain evidence="3 4">cv. Jemalong A17</strain>
    </source>
</reference>
<reference evidence="3" key="3">
    <citation type="submission" date="2015-04" db="UniProtKB">
        <authorList>
            <consortium name="EnsemblPlants"/>
        </authorList>
    </citation>
    <scope>IDENTIFICATION</scope>
    <source>
        <strain evidence="3">cv. Jemalong A17</strain>
    </source>
</reference>
<reference evidence="2 4" key="1">
    <citation type="journal article" date="2011" name="Nature">
        <title>The Medicago genome provides insight into the evolution of rhizobial symbioses.</title>
        <authorList>
            <person name="Young N.D."/>
            <person name="Debelle F."/>
            <person name="Oldroyd G.E."/>
            <person name="Geurts R."/>
            <person name="Cannon S.B."/>
            <person name="Udvardi M.K."/>
            <person name="Benedito V.A."/>
            <person name="Mayer K.F."/>
            <person name="Gouzy J."/>
            <person name="Schoof H."/>
            <person name="Van de Peer Y."/>
            <person name="Proost S."/>
            <person name="Cook D.R."/>
            <person name="Meyers B.C."/>
            <person name="Spannagl M."/>
            <person name="Cheung F."/>
            <person name="De Mita S."/>
            <person name="Krishnakumar V."/>
            <person name="Gundlach H."/>
            <person name="Zhou S."/>
            <person name="Mudge J."/>
            <person name="Bharti A.K."/>
            <person name="Murray J.D."/>
            <person name="Naoumkina M.A."/>
            <person name="Rosen B."/>
            <person name="Silverstein K.A."/>
            <person name="Tang H."/>
            <person name="Rombauts S."/>
            <person name="Zhao P.X."/>
            <person name="Zhou P."/>
            <person name="Barbe V."/>
            <person name="Bardou P."/>
            <person name="Bechner M."/>
            <person name="Bellec A."/>
            <person name="Berger A."/>
            <person name="Berges H."/>
            <person name="Bidwell S."/>
            <person name="Bisseling T."/>
            <person name="Choisne N."/>
            <person name="Couloux A."/>
            <person name="Denny R."/>
            <person name="Deshpande S."/>
            <person name="Dai X."/>
            <person name="Doyle J.J."/>
            <person name="Dudez A.M."/>
            <person name="Farmer A.D."/>
            <person name="Fouteau S."/>
            <person name="Franken C."/>
            <person name="Gibelin C."/>
            <person name="Gish J."/>
            <person name="Goldstein S."/>
            <person name="Gonzalez A.J."/>
            <person name="Green P.J."/>
            <person name="Hallab A."/>
            <person name="Hartog M."/>
            <person name="Hua A."/>
            <person name="Humphray S.J."/>
            <person name="Jeong D.H."/>
            <person name="Jing Y."/>
            <person name="Jocker A."/>
            <person name="Kenton S.M."/>
            <person name="Kim D.J."/>
            <person name="Klee K."/>
            <person name="Lai H."/>
            <person name="Lang C."/>
            <person name="Lin S."/>
            <person name="Macmil S.L."/>
            <person name="Magdelenat G."/>
            <person name="Matthews L."/>
            <person name="McCorrison J."/>
            <person name="Monaghan E.L."/>
            <person name="Mun J.H."/>
            <person name="Najar F.Z."/>
            <person name="Nicholson C."/>
            <person name="Noirot C."/>
            <person name="O'Bleness M."/>
            <person name="Paule C.R."/>
            <person name="Poulain J."/>
            <person name="Prion F."/>
            <person name="Qin B."/>
            <person name="Qu C."/>
            <person name="Retzel E.F."/>
            <person name="Riddle C."/>
            <person name="Sallet E."/>
            <person name="Samain S."/>
            <person name="Samson N."/>
            <person name="Sanders I."/>
            <person name="Saurat O."/>
            <person name="Scarpelli C."/>
            <person name="Schiex T."/>
            <person name="Segurens B."/>
            <person name="Severin A.J."/>
            <person name="Sherrier D.J."/>
            <person name="Shi R."/>
            <person name="Sims S."/>
            <person name="Singer S.R."/>
            <person name="Sinharoy S."/>
            <person name="Sterck L."/>
            <person name="Viollet A."/>
            <person name="Wang B.B."/>
            <person name="Wang K."/>
            <person name="Wang M."/>
            <person name="Wang X."/>
            <person name="Warfsmann J."/>
            <person name="Weissenbach J."/>
            <person name="White D.D."/>
            <person name="White J.D."/>
            <person name="Wiley G.B."/>
            <person name="Wincker P."/>
            <person name="Xing Y."/>
            <person name="Yang L."/>
            <person name="Yao Z."/>
            <person name="Ying F."/>
            <person name="Zhai J."/>
            <person name="Zhou L."/>
            <person name="Zuber A."/>
            <person name="Denarie J."/>
            <person name="Dixon R.A."/>
            <person name="May G.D."/>
            <person name="Schwartz D.C."/>
            <person name="Rogers J."/>
            <person name="Quetier F."/>
            <person name="Town C.D."/>
            <person name="Roe B.A."/>
        </authorList>
    </citation>
    <scope>NUCLEOTIDE SEQUENCE [LARGE SCALE GENOMIC DNA]</scope>
    <source>
        <strain evidence="2">A17</strain>
        <strain evidence="3 4">cv. Jemalong A17</strain>
    </source>
</reference>
<evidence type="ECO:0000313" key="4">
    <source>
        <dbReference type="Proteomes" id="UP000002051"/>
    </source>
</evidence>
<sequence>MDDIELEAVNEVPNLEGMSSNVENLTRLSDEGAAEMAMDRNHIRDRMWVWQRSGLWHLFQQALLQSTTTVEAIFQLLHDLASNNSRRFAVTIWSLWKHRNLKLWNNTPETMAQVVDRAVRMLEDWKPANNISSNAHAVHDRNNSNDPQVSAGLGHNYHAAPAVMSDSDSNQMRWQPPDMVE</sequence>
<evidence type="ECO:0000313" key="3">
    <source>
        <dbReference type="EnsemblPlants" id="KEH36673"/>
    </source>
</evidence>
<gene>
    <name evidence="2" type="ordered locus">MTR_2g017975</name>
</gene>
<dbReference type="AlphaFoldDB" id="A0A072V5P3"/>
<evidence type="ECO:0000313" key="2">
    <source>
        <dbReference type="EMBL" id="KEH36673.1"/>
    </source>
</evidence>